<evidence type="ECO:0000259" key="3">
    <source>
        <dbReference type="SMART" id="SM00062"/>
    </source>
</evidence>
<keyword evidence="5" id="KW-1185">Reference proteome</keyword>
<reference evidence="4 5" key="1">
    <citation type="submission" date="2014-11" db="EMBL/GenBank/DDBJ databases">
        <title>Draft Genome Sequences of Paenibacillus polymyxa NRRL B-30509 and Paenibacillus terrae NRRL B-30644, Strains from a Poultry Environment that Produce Tridecaptin A and Paenicidins.</title>
        <authorList>
            <person name="van Belkum M.J."/>
            <person name="Lohans C.T."/>
            <person name="Vederas J.C."/>
        </authorList>
    </citation>
    <scope>NUCLEOTIDE SEQUENCE [LARGE SCALE GENOMIC DNA]</scope>
    <source>
        <strain evidence="4 5">NRRL B-30644</strain>
    </source>
</reference>
<comment type="caution">
    <text evidence="4">The sequence shown here is derived from an EMBL/GenBank/DDBJ whole genome shotgun (WGS) entry which is preliminary data.</text>
</comment>
<feature type="domain" description="Solute-binding protein family 3/N-terminal" evidence="3">
    <location>
        <begin position="35"/>
        <end position="265"/>
    </location>
</feature>
<sequence>MKKSAFVAVLGLSLVILTGALSGCSSKEAASGDKVIYVGTQNDYPPFAFVNDKNELTGYDVEVVKEIDKKLDGYKFEFVPSGWDAIFLALDSNKIQVVADEVAKNPEREQKYLFSDEPYFQAQSVIVVKKGRTDIHSLKDLEGKKVAASVGDSYTQLLEQYNAKNGNKIILKYNDTGTSSDNLQDVQNGRVDAYVNDPVMVAATIKKEDLQVEAVGDPVQSDNINLVFKKDKQGEELKAKIDPIIKELTTDGTLKKLSEQWTGGEFIPQ</sequence>
<dbReference type="SMART" id="SM00062">
    <property type="entry name" value="PBPb"/>
    <property type="match status" value="1"/>
</dbReference>
<proteinExistence type="predicted"/>
<dbReference type="OrthoDB" id="8613538at2"/>
<dbReference type="Gene3D" id="3.40.190.10">
    <property type="entry name" value="Periplasmic binding protein-like II"/>
    <property type="match status" value="2"/>
</dbReference>
<keyword evidence="1 2" id="KW-0732">Signal</keyword>
<organism evidence="4 5">
    <name type="scientific">Paenibacillus terrae</name>
    <dbReference type="NCBI Taxonomy" id="159743"/>
    <lineage>
        <taxon>Bacteria</taxon>
        <taxon>Bacillati</taxon>
        <taxon>Bacillota</taxon>
        <taxon>Bacilli</taxon>
        <taxon>Bacillales</taxon>
        <taxon>Paenibacillaceae</taxon>
        <taxon>Paenibacillus</taxon>
    </lineage>
</organism>
<dbReference type="SUPFAM" id="SSF53850">
    <property type="entry name" value="Periplasmic binding protein-like II"/>
    <property type="match status" value="1"/>
</dbReference>
<protein>
    <submittedName>
        <fullName evidence="4">Amino acid ABC transporter substrate-binding protein</fullName>
    </submittedName>
</protein>
<feature type="chain" id="PRO_5039492692" evidence="2">
    <location>
        <begin position="23"/>
        <end position="269"/>
    </location>
</feature>
<name>A0A0D7X288_9BACL</name>
<dbReference type="InterPro" id="IPR001638">
    <property type="entry name" value="Solute-binding_3/MltF_N"/>
</dbReference>
<dbReference type="PANTHER" id="PTHR35936:SF19">
    <property type="entry name" value="AMINO-ACID-BINDING PROTEIN YXEM-RELATED"/>
    <property type="match status" value="1"/>
</dbReference>
<evidence type="ECO:0000256" key="1">
    <source>
        <dbReference type="ARBA" id="ARBA00022729"/>
    </source>
</evidence>
<dbReference type="RefSeq" id="WP_044646436.1">
    <property type="nucleotide sequence ID" value="NZ_JTHP01000021.1"/>
</dbReference>
<dbReference type="EMBL" id="JTHP01000021">
    <property type="protein sequence ID" value="KJD45349.1"/>
    <property type="molecule type" value="Genomic_DNA"/>
</dbReference>
<evidence type="ECO:0000256" key="2">
    <source>
        <dbReference type="SAM" id="SignalP"/>
    </source>
</evidence>
<dbReference type="PROSITE" id="PS51257">
    <property type="entry name" value="PROKAR_LIPOPROTEIN"/>
    <property type="match status" value="1"/>
</dbReference>
<dbReference type="Pfam" id="PF00497">
    <property type="entry name" value="SBP_bac_3"/>
    <property type="match status" value="1"/>
</dbReference>
<dbReference type="AlphaFoldDB" id="A0A0D7X288"/>
<evidence type="ECO:0000313" key="5">
    <source>
        <dbReference type="Proteomes" id="UP000032534"/>
    </source>
</evidence>
<dbReference type="PANTHER" id="PTHR35936">
    <property type="entry name" value="MEMBRANE-BOUND LYTIC MUREIN TRANSGLYCOSYLASE F"/>
    <property type="match status" value="1"/>
</dbReference>
<dbReference type="Proteomes" id="UP000032534">
    <property type="component" value="Unassembled WGS sequence"/>
</dbReference>
<feature type="signal peptide" evidence="2">
    <location>
        <begin position="1"/>
        <end position="22"/>
    </location>
</feature>
<accession>A0A0D7X288</accession>
<dbReference type="PATRIC" id="fig|159743.3.peg.2785"/>
<gene>
    <name evidence="4" type="ORF">QD47_12495</name>
</gene>
<evidence type="ECO:0000313" key="4">
    <source>
        <dbReference type="EMBL" id="KJD45349.1"/>
    </source>
</evidence>